<dbReference type="PANTHER" id="PTHR33392:SF6">
    <property type="entry name" value="POLYISOPRENYL-TEICHOIC ACID--PEPTIDOGLYCAN TEICHOIC ACID TRANSFERASE TAGU"/>
    <property type="match status" value="1"/>
</dbReference>
<evidence type="ECO:0000259" key="2">
    <source>
        <dbReference type="Pfam" id="PF03816"/>
    </source>
</evidence>
<dbReference type="AlphaFoldDB" id="G5HTB3"/>
<gene>
    <name evidence="3" type="ORF">HMPREF9469_05825</name>
</gene>
<dbReference type="InterPro" id="IPR004474">
    <property type="entry name" value="LytR_CpsA_psr"/>
</dbReference>
<evidence type="ECO:0000256" key="1">
    <source>
        <dbReference type="ARBA" id="ARBA00006068"/>
    </source>
</evidence>
<dbReference type="InterPro" id="IPR050922">
    <property type="entry name" value="LytR/CpsA/Psr_CW_biosynth"/>
</dbReference>
<sequence length="332" mass="36949">MAATSISLLAAFLIYRTGQLYTENRTAVEDAVQWRQEQAEGRFDNTTQRIEYQGNIYRRNTYVKAILCMGIDRPGSLKETTVSGSGGQADAIFLIAQDIARDKVKILMIPRDTMTEITLTDLSGNVLGRNIQHITLAYAYGDGREKSCQYITEAVSNLLGGLTIDGYIAISMSALPVVNDGVGGVTVTIEDQRMEQIAPEFGYGKTVTLKGRQAEAYIRYRDTGRTQSALDRAERQKSYIQGFLQSAKAQAAKDDSFVSEIMNDISPYMLTDMTKDRYMDMALAFLGSGQDVGMSDMTTLPGQAMETAIYDEYYPDQEGIQPVILDMFYRQE</sequence>
<dbReference type="Gene3D" id="3.40.630.190">
    <property type="entry name" value="LCP protein"/>
    <property type="match status" value="1"/>
</dbReference>
<dbReference type="eggNOG" id="COG1316">
    <property type="taxonomic scope" value="Bacteria"/>
</dbReference>
<name>G5HTB3_9FIRM</name>
<comment type="caution">
    <text evidence="3">The sequence shown here is derived from an EMBL/GenBank/DDBJ whole genome shotgun (WGS) entry which is preliminary data.</text>
</comment>
<dbReference type="PATRIC" id="fig|742733.3.peg.5984"/>
<organism evidence="3 4">
    <name type="scientific">[Clostridium] citroniae WAL-17108</name>
    <dbReference type="NCBI Taxonomy" id="742733"/>
    <lineage>
        <taxon>Bacteria</taxon>
        <taxon>Bacillati</taxon>
        <taxon>Bacillota</taxon>
        <taxon>Clostridia</taxon>
        <taxon>Lachnospirales</taxon>
        <taxon>Lachnospiraceae</taxon>
        <taxon>Enterocloster</taxon>
    </lineage>
</organism>
<evidence type="ECO:0000313" key="3">
    <source>
        <dbReference type="EMBL" id="EHE95378.1"/>
    </source>
</evidence>
<dbReference type="Proteomes" id="UP000003763">
    <property type="component" value="Unassembled WGS sequence"/>
</dbReference>
<feature type="domain" description="Cell envelope-related transcriptional attenuator" evidence="2">
    <location>
        <begin position="89"/>
        <end position="248"/>
    </location>
</feature>
<dbReference type="Pfam" id="PF03816">
    <property type="entry name" value="LytR_cpsA_psr"/>
    <property type="match status" value="1"/>
</dbReference>
<proteinExistence type="inferred from homology"/>
<protein>
    <recommendedName>
        <fullName evidence="2">Cell envelope-related transcriptional attenuator domain-containing protein</fullName>
    </recommendedName>
</protein>
<accession>G5HTB3</accession>
<reference evidence="3 4" key="1">
    <citation type="submission" date="2011-08" db="EMBL/GenBank/DDBJ databases">
        <title>The Genome Sequence of Clostridium citroniae WAL-17108.</title>
        <authorList>
            <consortium name="The Broad Institute Genome Sequencing Platform"/>
            <person name="Earl A."/>
            <person name="Ward D."/>
            <person name="Feldgarden M."/>
            <person name="Gevers D."/>
            <person name="Finegold S.M."/>
            <person name="Summanen P.H."/>
            <person name="Molitoris D.R."/>
            <person name="Vaisanen M.L."/>
            <person name="Daigneault M."/>
            <person name="Allen-Vercoe E."/>
            <person name="Young S.K."/>
            <person name="Zeng Q."/>
            <person name="Gargeya S."/>
            <person name="Fitzgerald M."/>
            <person name="Haas B."/>
            <person name="Abouelleil A."/>
            <person name="Alvarado L."/>
            <person name="Arachchi H.M."/>
            <person name="Berlin A."/>
            <person name="Brown A."/>
            <person name="Chapman S.B."/>
            <person name="Chen Z."/>
            <person name="Dunbar C."/>
            <person name="Freedman E."/>
            <person name="Gearin G."/>
            <person name="Gellesch M."/>
            <person name="Goldberg J."/>
            <person name="Griggs A."/>
            <person name="Gujja S."/>
            <person name="Heiman D."/>
            <person name="Howarth C."/>
            <person name="Larson L."/>
            <person name="Lui A."/>
            <person name="MacDonald P.J.P."/>
            <person name="Montmayeur A."/>
            <person name="Murphy C."/>
            <person name="Neiman D."/>
            <person name="Pearson M."/>
            <person name="Priest M."/>
            <person name="Roberts A."/>
            <person name="Saif S."/>
            <person name="Shea T."/>
            <person name="Shenoy N."/>
            <person name="Sisk P."/>
            <person name="Stolte C."/>
            <person name="Sykes S."/>
            <person name="Wortman J."/>
            <person name="Nusbaum C."/>
            <person name="Birren B."/>
        </authorList>
    </citation>
    <scope>NUCLEOTIDE SEQUENCE [LARGE SCALE GENOMIC DNA]</scope>
    <source>
        <strain evidence="3 4">WAL-17108</strain>
    </source>
</reference>
<comment type="similarity">
    <text evidence="1">Belongs to the LytR/CpsA/Psr (LCP) family.</text>
</comment>
<dbReference type="NCBIfam" id="TIGR00350">
    <property type="entry name" value="lytR_cpsA_psr"/>
    <property type="match status" value="1"/>
</dbReference>
<dbReference type="PANTHER" id="PTHR33392">
    <property type="entry name" value="POLYISOPRENYL-TEICHOIC ACID--PEPTIDOGLYCAN TEICHOIC ACID TRANSFERASE TAGU"/>
    <property type="match status" value="1"/>
</dbReference>
<dbReference type="RefSeq" id="WP_007871028.1">
    <property type="nucleotide sequence ID" value="NZ_JH376433.1"/>
</dbReference>
<dbReference type="EMBL" id="ADLJ01000054">
    <property type="protein sequence ID" value="EHE95378.1"/>
    <property type="molecule type" value="Genomic_DNA"/>
</dbReference>
<dbReference type="HOGENOM" id="CLU_050688_1_0_9"/>
<evidence type="ECO:0000313" key="4">
    <source>
        <dbReference type="Proteomes" id="UP000003763"/>
    </source>
</evidence>